<sequence length="122" mass="14002">MDIQKVTEIFELMTGESNSTEYMKIIYLSMREIDDLLRPNADISDLRLCFLCAALAFYRLQQILAARERAEVTYAGKVLKESQNTAYEYAKQLLRDYLQMCKSLLTADTFVFAGFSSGEEVL</sequence>
<evidence type="ECO:0000313" key="2">
    <source>
        <dbReference type="Proteomes" id="UP000184394"/>
    </source>
</evidence>
<dbReference type="EMBL" id="FRCT01000012">
    <property type="protein sequence ID" value="SHM74991.1"/>
    <property type="molecule type" value="Genomic_DNA"/>
</dbReference>
<organism evidence="1 2">
    <name type="scientific">Ruminococcus flavefaciens</name>
    <dbReference type="NCBI Taxonomy" id="1265"/>
    <lineage>
        <taxon>Bacteria</taxon>
        <taxon>Bacillati</taxon>
        <taxon>Bacillota</taxon>
        <taxon>Clostridia</taxon>
        <taxon>Eubacteriales</taxon>
        <taxon>Oscillospiraceae</taxon>
        <taxon>Ruminococcus</taxon>
    </lineage>
</organism>
<proteinExistence type="predicted"/>
<dbReference type="Proteomes" id="UP000184394">
    <property type="component" value="Unassembled WGS sequence"/>
</dbReference>
<protein>
    <recommendedName>
        <fullName evidence="3">Phage gp6-like head-tail connector protein</fullName>
    </recommendedName>
</protein>
<gene>
    <name evidence="1" type="ORF">SAMN04487860_11283</name>
</gene>
<dbReference type="RefSeq" id="WP_072951826.1">
    <property type="nucleotide sequence ID" value="NZ_FRCT01000012.1"/>
</dbReference>
<accession>A0A1M7LA36</accession>
<name>A0A1M7LA36_RUMFL</name>
<evidence type="ECO:0000313" key="1">
    <source>
        <dbReference type="EMBL" id="SHM74991.1"/>
    </source>
</evidence>
<dbReference type="AlphaFoldDB" id="A0A1M7LA36"/>
<reference evidence="1 2" key="1">
    <citation type="submission" date="2016-11" db="EMBL/GenBank/DDBJ databases">
        <authorList>
            <person name="Jaros S."/>
            <person name="Januszkiewicz K."/>
            <person name="Wedrychowicz H."/>
        </authorList>
    </citation>
    <scope>NUCLEOTIDE SEQUENCE [LARGE SCALE GENOMIC DNA]</scope>
    <source>
        <strain evidence="1 2">Y1</strain>
    </source>
</reference>
<dbReference type="OrthoDB" id="1822036at2"/>
<evidence type="ECO:0008006" key="3">
    <source>
        <dbReference type="Google" id="ProtNLM"/>
    </source>
</evidence>